<dbReference type="AlphaFoldDB" id="A0ABD5YJW3"/>
<evidence type="ECO:0000256" key="1">
    <source>
        <dbReference type="SAM" id="MobiDB-lite"/>
    </source>
</evidence>
<organism evidence="3 4">
    <name type="scientific">Halocatena marina</name>
    <dbReference type="NCBI Taxonomy" id="2934937"/>
    <lineage>
        <taxon>Archaea</taxon>
        <taxon>Methanobacteriati</taxon>
        <taxon>Methanobacteriota</taxon>
        <taxon>Stenosarchaea group</taxon>
        <taxon>Halobacteria</taxon>
        <taxon>Halobacteriales</taxon>
        <taxon>Natronomonadaceae</taxon>
        <taxon>Halocatena</taxon>
    </lineage>
</organism>
<evidence type="ECO:0000259" key="2">
    <source>
        <dbReference type="Pfam" id="PF18545"/>
    </source>
</evidence>
<dbReference type="EMBL" id="JBHTAX010000001">
    <property type="protein sequence ID" value="MFC7189516.1"/>
    <property type="molecule type" value="Genomic_DNA"/>
</dbReference>
<dbReference type="InterPro" id="IPR040624">
    <property type="entry name" value="HalOD1"/>
</dbReference>
<name>A0ABD5YJW3_9EURY</name>
<protein>
    <submittedName>
        <fullName evidence="3">HalOD1 output domain-containing protein</fullName>
    </submittedName>
</protein>
<feature type="region of interest" description="Disordered" evidence="1">
    <location>
        <begin position="1"/>
        <end position="21"/>
    </location>
</feature>
<evidence type="ECO:0000313" key="4">
    <source>
        <dbReference type="Proteomes" id="UP001596417"/>
    </source>
</evidence>
<dbReference type="Pfam" id="PF24336">
    <property type="entry name" value="DUF7504"/>
    <property type="match status" value="1"/>
</dbReference>
<dbReference type="InterPro" id="IPR055927">
    <property type="entry name" value="DUF7504"/>
</dbReference>
<evidence type="ECO:0000313" key="3">
    <source>
        <dbReference type="EMBL" id="MFC7189516.1"/>
    </source>
</evidence>
<dbReference type="Pfam" id="PF18545">
    <property type="entry name" value="HalOD1"/>
    <property type="match status" value="1"/>
</dbReference>
<accession>A0ABD5YJW3</accession>
<gene>
    <name evidence="3" type="ORF">ACFQL7_06400</name>
</gene>
<dbReference type="RefSeq" id="WP_390204997.1">
    <property type="nucleotide sequence ID" value="NZ_JBHTAX010000001.1"/>
</dbReference>
<keyword evidence="4" id="KW-1185">Reference proteome</keyword>
<sequence length="244" mass="26258">MAPNSTNTEPHTDPDPISRTLQFTPTASQSLSTEIVMGVARASGIDPTQFHEALNEVINPSALDALFQPKADGTARSGGTVCFTFHGYHISVEADRTVTLQSELDRLRQTGANLLVCGMVPDDVRDVMSARLLGDATRERERTAFFTLSDCPTETALDRLTKAQIPQQRAHVLSTGETARAATQATTPIEAAQSTVTGSLEDVQAAVLQTLSDLEHQNDPFGPADLRFCFDSLAPSSTQSIRTD</sequence>
<reference evidence="3 4" key="1">
    <citation type="journal article" date="2019" name="Int. J. Syst. Evol. Microbiol.">
        <title>The Global Catalogue of Microorganisms (GCM) 10K type strain sequencing project: providing services to taxonomists for standard genome sequencing and annotation.</title>
        <authorList>
            <consortium name="The Broad Institute Genomics Platform"/>
            <consortium name="The Broad Institute Genome Sequencing Center for Infectious Disease"/>
            <person name="Wu L."/>
            <person name="Ma J."/>
        </authorList>
    </citation>
    <scope>NUCLEOTIDE SEQUENCE [LARGE SCALE GENOMIC DNA]</scope>
    <source>
        <strain evidence="3 4">RDMS1</strain>
    </source>
</reference>
<dbReference type="Proteomes" id="UP001596417">
    <property type="component" value="Unassembled WGS sequence"/>
</dbReference>
<comment type="caution">
    <text evidence="3">The sequence shown here is derived from an EMBL/GenBank/DDBJ whole genome shotgun (WGS) entry which is preliminary data.</text>
</comment>
<proteinExistence type="predicted"/>
<feature type="domain" description="Halobacterial output" evidence="2">
    <location>
        <begin position="28"/>
        <end position="100"/>
    </location>
</feature>